<dbReference type="EMBL" id="CP000237">
    <property type="protein sequence ID" value="ABD46280.1"/>
    <property type="molecule type" value="Genomic_DNA"/>
</dbReference>
<evidence type="ECO:0000313" key="1">
    <source>
        <dbReference type="EMBL" id="ABD46280.1"/>
    </source>
</evidence>
<keyword evidence="2" id="KW-1185">Reference proteome</keyword>
<gene>
    <name evidence="1" type="ordered locus">NSE_0077</name>
</gene>
<accession>Q2GEW8</accession>
<evidence type="ECO:0000313" key="2">
    <source>
        <dbReference type="Proteomes" id="UP000001942"/>
    </source>
</evidence>
<protein>
    <submittedName>
        <fullName evidence="1">Conserved domain protein</fullName>
    </submittedName>
</protein>
<dbReference type="Proteomes" id="UP000001942">
    <property type="component" value="Chromosome"/>
</dbReference>
<organism evidence="1 2">
    <name type="scientific">Ehrlichia sennetsu (strain ATCC VR-367 / Miyayama)</name>
    <name type="common">Neorickettsia sennetsu</name>
    <dbReference type="NCBI Taxonomy" id="222891"/>
    <lineage>
        <taxon>Bacteria</taxon>
        <taxon>Pseudomonadati</taxon>
        <taxon>Pseudomonadota</taxon>
        <taxon>Alphaproteobacteria</taxon>
        <taxon>Rickettsiales</taxon>
        <taxon>Anaplasmataceae</taxon>
        <taxon>Ehrlichia</taxon>
    </lineage>
</organism>
<name>Q2GEW8_EHRS3</name>
<dbReference type="HOGENOM" id="CLU_2586100_0_0_5"/>
<dbReference type="KEGG" id="nse:NSE_0077"/>
<reference evidence="1 2" key="1">
    <citation type="journal article" date="2006" name="PLoS Genet.">
        <title>Comparative genomics of emerging human ehrlichiosis agents.</title>
        <authorList>
            <person name="Dunning Hotopp J.C."/>
            <person name="Lin M."/>
            <person name="Madupu R."/>
            <person name="Crabtree J."/>
            <person name="Angiuoli S.V."/>
            <person name="Eisen J.A."/>
            <person name="Seshadri R."/>
            <person name="Ren Q."/>
            <person name="Wu M."/>
            <person name="Utterback T.R."/>
            <person name="Smith S."/>
            <person name="Lewis M."/>
            <person name="Khouri H."/>
            <person name="Zhang C."/>
            <person name="Niu H."/>
            <person name="Lin Q."/>
            <person name="Ohashi N."/>
            <person name="Zhi N."/>
            <person name="Nelson W."/>
            <person name="Brinkac L.M."/>
            <person name="Dodson R.J."/>
            <person name="Rosovitz M.J."/>
            <person name="Sundaram J."/>
            <person name="Daugherty S.C."/>
            <person name="Davidsen T."/>
            <person name="Durkin A.S."/>
            <person name="Gwinn M."/>
            <person name="Haft D.H."/>
            <person name="Selengut J.D."/>
            <person name="Sullivan S.A."/>
            <person name="Zafar N."/>
            <person name="Zhou L."/>
            <person name="Benahmed F."/>
            <person name="Forberger H."/>
            <person name="Halpin R."/>
            <person name="Mulligan S."/>
            <person name="Robinson J."/>
            <person name="White O."/>
            <person name="Rikihisa Y."/>
            <person name="Tettelin H."/>
        </authorList>
    </citation>
    <scope>NUCLEOTIDE SEQUENCE [LARGE SCALE GENOMIC DNA]</scope>
    <source>
        <strain evidence="2">ATCC VR-367 / Miyayama</strain>
    </source>
</reference>
<proteinExistence type="predicted"/>
<dbReference type="AlphaFoldDB" id="Q2GEW8"/>
<sequence>MVLVFQGNLKNMCSPTANAETHAITENTAMVLLSSNPFLSKSTSLFCISCKTFIVALLYSKKHNKKIINQAQLNETTTEG</sequence>